<gene>
    <name evidence="3" type="ORF">OG222_02510</name>
</gene>
<feature type="transmembrane region" description="Helical" evidence="1">
    <location>
        <begin position="195"/>
        <end position="216"/>
    </location>
</feature>
<feature type="transmembrane region" description="Helical" evidence="1">
    <location>
        <begin position="134"/>
        <end position="155"/>
    </location>
</feature>
<evidence type="ECO:0000313" key="3">
    <source>
        <dbReference type="EMBL" id="WTQ72020.1"/>
    </source>
</evidence>
<feature type="transmembrane region" description="Helical" evidence="1">
    <location>
        <begin position="96"/>
        <end position="114"/>
    </location>
</feature>
<dbReference type="Gene3D" id="1.20.144.10">
    <property type="entry name" value="Phosphatidic acid phosphatase type 2/haloperoxidase"/>
    <property type="match status" value="1"/>
</dbReference>
<keyword evidence="1" id="KW-0472">Membrane</keyword>
<keyword evidence="1" id="KW-0812">Transmembrane</keyword>
<evidence type="ECO:0000259" key="2">
    <source>
        <dbReference type="SMART" id="SM00014"/>
    </source>
</evidence>
<protein>
    <submittedName>
        <fullName evidence="3">Phosphatase PAP2 family protein</fullName>
    </submittedName>
</protein>
<feature type="domain" description="Phosphatidic acid phosphatase type 2/haloperoxidase" evidence="2">
    <location>
        <begin position="97"/>
        <end position="210"/>
    </location>
</feature>
<dbReference type="CDD" id="cd03392">
    <property type="entry name" value="PAP2_like_2"/>
    <property type="match status" value="1"/>
</dbReference>
<dbReference type="SMART" id="SM00014">
    <property type="entry name" value="acidPPc"/>
    <property type="match status" value="1"/>
</dbReference>
<dbReference type="EMBL" id="CP108169">
    <property type="protein sequence ID" value="WTQ72020.1"/>
    <property type="molecule type" value="Genomic_DNA"/>
</dbReference>
<proteinExistence type="predicted"/>
<dbReference type="AlphaFoldDB" id="A0AAU1LLA4"/>
<dbReference type="PANTHER" id="PTHR14969">
    <property type="entry name" value="SPHINGOSINE-1-PHOSPHATE PHOSPHOHYDROLASE"/>
    <property type="match status" value="1"/>
</dbReference>
<dbReference type="InterPro" id="IPR000326">
    <property type="entry name" value="PAP2/HPO"/>
</dbReference>
<dbReference type="Pfam" id="PF01569">
    <property type="entry name" value="PAP2"/>
    <property type="match status" value="1"/>
</dbReference>
<feature type="transmembrane region" description="Helical" evidence="1">
    <location>
        <begin position="12"/>
        <end position="34"/>
    </location>
</feature>
<dbReference type="SUPFAM" id="SSF48317">
    <property type="entry name" value="Acid phosphatase/Vanadium-dependent haloperoxidase"/>
    <property type="match status" value="1"/>
</dbReference>
<feature type="transmembrane region" description="Helical" evidence="1">
    <location>
        <begin position="70"/>
        <end position="89"/>
    </location>
</feature>
<name>A0AAU1LLA4_9ACTN</name>
<accession>A0AAU1LLA4</accession>
<sequence length="231" mass="24699">MYSPPRPPRTRAPALITGLVCASLSLVLLVLVAVRWSPLMSLDTTVAEALHREAVTRPGLVRVSRVLTDWVWDPWAMRVLTAVVVIALWWRGSRLLAGWVAATCLLAALVQQGLKAAVGRDRPQWPDPVDSAHYAAFPSGHAMTAAVTCALLVWLLRLHGVRPSLRWGSLVLAVVSVAGVALTRVYLGVHWLSDVLGGILLGGAVAALSVAGYTAYTARTRRPAGDGDVPL</sequence>
<dbReference type="PANTHER" id="PTHR14969:SF13">
    <property type="entry name" value="AT30094P"/>
    <property type="match status" value="1"/>
</dbReference>
<keyword evidence="1" id="KW-1133">Transmembrane helix</keyword>
<dbReference type="InterPro" id="IPR036938">
    <property type="entry name" value="PAP2/HPO_sf"/>
</dbReference>
<organism evidence="3">
    <name type="scientific">Streptomyces sp. NBC_00148</name>
    <dbReference type="NCBI Taxonomy" id="2903626"/>
    <lineage>
        <taxon>Bacteria</taxon>
        <taxon>Bacillati</taxon>
        <taxon>Actinomycetota</taxon>
        <taxon>Actinomycetes</taxon>
        <taxon>Kitasatosporales</taxon>
        <taxon>Streptomycetaceae</taxon>
        <taxon>Streptomyces</taxon>
    </lineage>
</organism>
<reference evidence="3" key="1">
    <citation type="submission" date="2022-10" db="EMBL/GenBank/DDBJ databases">
        <title>The complete genomes of actinobacterial strains from the NBC collection.</title>
        <authorList>
            <person name="Joergensen T.S."/>
            <person name="Alvarez Arevalo M."/>
            <person name="Sterndorff E.B."/>
            <person name="Faurdal D."/>
            <person name="Vuksanovic O."/>
            <person name="Mourched A.-S."/>
            <person name="Charusanti P."/>
            <person name="Shaw S."/>
            <person name="Blin K."/>
            <person name="Weber T."/>
        </authorList>
    </citation>
    <scope>NUCLEOTIDE SEQUENCE</scope>
    <source>
        <strain evidence="3">NBC_00148</strain>
    </source>
</reference>
<feature type="transmembrane region" description="Helical" evidence="1">
    <location>
        <begin position="167"/>
        <end position="189"/>
    </location>
</feature>
<evidence type="ECO:0000256" key="1">
    <source>
        <dbReference type="SAM" id="Phobius"/>
    </source>
</evidence>